<feature type="transmembrane region" description="Helical" evidence="8">
    <location>
        <begin position="248"/>
        <end position="270"/>
    </location>
</feature>
<protein>
    <recommendedName>
        <fullName evidence="8">Ammonium transporter</fullName>
    </recommendedName>
</protein>
<dbReference type="InterPro" id="IPR001905">
    <property type="entry name" value="Ammonium_transpt"/>
</dbReference>
<evidence type="ECO:0000256" key="4">
    <source>
        <dbReference type="ARBA" id="ARBA00022692"/>
    </source>
</evidence>
<dbReference type="EMBL" id="DS985268">
    <property type="protein sequence ID" value="EDV19695.1"/>
    <property type="molecule type" value="Genomic_DNA"/>
</dbReference>
<dbReference type="RefSeq" id="XP_002117852.1">
    <property type="nucleotide sequence ID" value="XM_002117816.1"/>
</dbReference>
<dbReference type="Gene3D" id="1.10.3430.10">
    <property type="entry name" value="Ammonium transporter AmtB like domains"/>
    <property type="match status" value="1"/>
</dbReference>
<reference evidence="10 11" key="1">
    <citation type="journal article" date="2008" name="Nature">
        <title>The Trichoplax genome and the nature of placozoans.</title>
        <authorList>
            <person name="Srivastava M."/>
            <person name="Begovic E."/>
            <person name="Chapman J."/>
            <person name="Putnam N.H."/>
            <person name="Hellsten U."/>
            <person name="Kawashima T."/>
            <person name="Kuo A."/>
            <person name="Mitros T."/>
            <person name="Salamov A."/>
            <person name="Carpenter M.L."/>
            <person name="Signorovitch A.Y."/>
            <person name="Moreno M.A."/>
            <person name="Kamm K."/>
            <person name="Grimwood J."/>
            <person name="Schmutz J."/>
            <person name="Shapiro H."/>
            <person name="Grigoriev I.V."/>
            <person name="Buss L.W."/>
            <person name="Schierwater B."/>
            <person name="Dellaporta S.L."/>
            <person name="Rokhsar D.S."/>
        </authorList>
    </citation>
    <scope>NUCLEOTIDE SEQUENCE [LARGE SCALE GENOMIC DNA]</scope>
    <source>
        <strain evidence="10 11">Grell-BS-1999</strain>
    </source>
</reference>
<dbReference type="GO" id="GO:0097272">
    <property type="term" value="P:ammonium homeostasis"/>
    <property type="evidence" value="ECO:0000318"/>
    <property type="project" value="GO_Central"/>
</dbReference>
<feature type="transmembrane region" description="Helical" evidence="8">
    <location>
        <begin position="377"/>
        <end position="401"/>
    </location>
</feature>
<dbReference type="GO" id="GO:0008519">
    <property type="term" value="F:ammonium channel activity"/>
    <property type="evidence" value="ECO:0000318"/>
    <property type="project" value="GO_Central"/>
</dbReference>
<dbReference type="OMA" id="NVMMKNM"/>
<evidence type="ECO:0000256" key="1">
    <source>
        <dbReference type="ARBA" id="ARBA00004141"/>
    </source>
</evidence>
<keyword evidence="5 8" id="KW-1133">Transmembrane helix</keyword>
<feature type="transmembrane region" description="Helical" evidence="8">
    <location>
        <begin position="282"/>
        <end position="300"/>
    </location>
</feature>
<dbReference type="Pfam" id="PF00909">
    <property type="entry name" value="Ammonium_transp"/>
    <property type="match status" value="1"/>
</dbReference>
<proteinExistence type="inferred from homology"/>
<sequence length="468" mass="50722">MDDLQVESTAAPTNTTTHPYNVVTNENLNEVFHVIIGMIVFFMQAGFAFLEAGSIRSKNTTNILVKNLMDVFIGAVSFWAIGYALAFGKGTPFFGTEYFFLIGLPLTGYSYWWYHYVYAATASTIVSGAVAERTAFGGYLIYSSIITAFIYPIVVHWAWDPQGWLLYGVGKDFAGSSVVHCVGGVTSLTGAFILGPRIGRFDENGKPKTIPGHTVPLVALGGFILIFGLFGFNVGSQFRVTFYGGGPVAALIAVNTAMACSGGGLTALLIKRLHPKIGGNSWSLLVCLNGSLAGIVSICASCNAVYPWAALLIGAIAATAYVCWSEIFLRCKIDDPLDAAAVHMGAGIWGVIAQPIFNFKTSIFYTGFTALSWARFGWNLLGLGCIILWTGLTSGLMFYLLNKFGMFRVSEEIELKGLDLPIHGEPAYPRAAYGSGWGMDDDYDVEESIILLKQRKTSVPEQDQEEKE</sequence>
<evidence type="ECO:0000256" key="8">
    <source>
        <dbReference type="RuleBase" id="RU362002"/>
    </source>
</evidence>
<keyword evidence="7 8" id="KW-0924">Ammonia transport</keyword>
<dbReference type="FunFam" id="1.10.3430.10:FF:000010">
    <property type="entry name" value="Ammonium transporter"/>
    <property type="match status" value="1"/>
</dbReference>
<dbReference type="NCBIfam" id="TIGR00836">
    <property type="entry name" value="amt"/>
    <property type="match status" value="1"/>
</dbReference>
<dbReference type="HOGENOM" id="CLU_000445_33_1_1"/>
<feature type="transmembrane region" description="Helical" evidence="8">
    <location>
        <begin position="336"/>
        <end position="357"/>
    </location>
</feature>
<organism evidence="10 11">
    <name type="scientific">Trichoplax adhaerens</name>
    <name type="common">Trichoplax reptans</name>
    <dbReference type="NCBI Taxonomy" id="10228"/>
    <lineage>
        <taxon>Eukaryota</taxon>
        <taxon>Metazoa</taxon>
        <taxon>Placozoa</taxon>
        <taxon>Uniplacotomia</taxon>
        <taxon>Trichoplacea</taxon>
        <taxon>Trichoplacidae</taxon>
        <taxon>Trichoplax</taxon>
    </lineage>
</organism>
<gene>
    <name evidence="10" type="ORF">TRIADDRAFT_33117</name>
</gene>
<evidence type="ECO:0000256" key="3">
    <source>
        <dbReference type="ARBA" id="ARBA00022448"/>
    </source>
</evidence>
<dbReference type="InterPro" id="IPR029020">
    <property type="entry name" value="Ammonium/urea_transptr"/>
</dbReference>
<evidence type="ECO:0000313" key="10">
    <source>
        <dbReference type="EMBL" id="EDV19695.1"/>
    </source>
</evidence>
<dbReference type="PANTHER" id="PTHR11730">
    <property type="entry name" value="AMMONIUM TRANSPORTER"/>
    <property type="match status" value="1"/>
</dbReference>
<dbReference type="GO" id="GO:0072488">
    <property type="term" value="P:ammonium transmembrane transport"/>
    <property type="evidence" value="ECO:0000318"/>
    <property type="project" value="GO_Central"/>
</dbReference>
<dbReference type="PANTHER" id="PTHR11730:SF6">
    <property type="entry name" value="AMMONIUM TRANSPORTER"/>
    <property type="match status" value="1"/>
</dbReference>
<feature type="transmembrane region" description="Helical" evidence="8">
    <location>
        <begin position="71"/>
        <end position="91"/>
    </location>
</feature>
<dbReference type="InParanoid" id="B3SC46"/>
<accession>B3SC46</accession>
<dbReference type="PROSITE" id="PS01219">
    <property type="entry name" value="AMMONIUM_TRANSP"/>
    <property type="match status" value="1"/>
</dbReference>
<evidence type="ECO:0000256" key="5">
    <source>
        <dbReference type="ARBA" id="ARBA00022989"/>
    </source>
</evidence>
<dbReference type="GO" id="GO:0005886">
    <property type="term" value="C:plasma membrane"/>
    <property type="evidence" value="ECO:0000318"/>
    <property type="project" value="GO_Central"/>
</dbReference>
<feature type="transmembrane region" description="Helical" evidence="8">
    <location>
        <begin position="138"/>
        <end position="159"/>
    </location>
</feature>
<dbReference type="AlphaFoldDB" id="B3SC46"/>
<keyword evidence="11" id="KW-1185">Reference proteome</keyword>
<name>B3SC46_TRIAD</name>
<dbReference type="Proteomes" id="UP000009022">
    <property type="component" value="Unassembled WGS sequence"/>
</dbReference>
<keyword evidence="6 8" id="KW-0472">Membrane</keyword>
<dbReference type="CTD" id="6759064"/>
<dbReference type="PhylomeDB" id="B3SC46"/>
<feature type="transmembrane region" description="Helical" evidence="8">
    <location>
        <begin position="306"/>
        <end position="324"/>
    </location>
</feature>
<keyword evidence="3 8" id="KW-0813">Transport</keyword>
<feature type="domain" description="Ammonium transporter AmtB-like" evidence="9">
    <location>
        <begin position="31"/>
        <end position="428"/>
    </location>
</feature>
<evidence type="ECO:0000313" key="11">
    <source>
        <dbReference type="Proteomes" id="UP000009022"/>
    </source>
</evidence>
<comment type="subcellular location">
    <subcellularLocation>
        <location evidence="8">Cell membrane</location>
        <topology evidence="8">Multi-pass membrane protein</topology>
    </subcellularLocation>
    <subcellularLocation>
        <location evidence="1">Membrane</location>
        <topology evidence="1">Multi-pass membrane protein</topology>
    </subcellularLocation>
</comment>
<evidence type="ECO:0000259" key="9">
    <source>
        <dbReference type="Pfam" id="PF00909"/>
    </source>
</evidence>
<feature type="transmembrane region" description="Helical" evidence="8">
    <location>
        <begin position="31"/>
        <end position="50"/>
    </location>
</feature>
<dbReference type="GeneID" id="6759064"/>
<dbReference type="InterPro" id="IPR018047">
    <property type="entry name" value="Ammonium_transpt_CS"/>
</dbReference>
<evidence type="ECO:0000256" key="2">
    <source>
        <dbReference type="ARBA" id="ARBA00005887"/>
    </source>
</evidence>
<dbReference type="eggNOG" id="KOG0682">
    <property type="taxonomic scope" value="Eukaryota"/>
</dbReference>
<keyword evidence="4 8" id="KW-0812">Transmembrane</keyword>
<dbReference type="OrthoDB" id="534912at2759"/>
<dbReference type="KEGG" id="tad:TRIADDRAFT_33117"/>
<dbReference type="InterPro" id="IPR024041">
    <property type="entry name" value="NH4_transpt_AmtB-like_dom"/>
</dbReference>
<evidence type="ECO:0000256" key="6">
    <source>
        <dbReference type="ARBA" id="ARBA00023136"/>
    </source>
</evidence>
<dbReference type="SUPFAM" id="SSF111352">
    <property type="entry name" value="Ammonium transporter"/>
    <property type="match status" value="1"/>
</dbReference>
<feature type="transmembrane region" description="Helical" evidence="8">
    <location>
        <begin position="215"/>
        <end position="236"/>
    </location>
</feature>
<feature type="transmembrane region" description="Helical" evidence="8">
    <location>
        <begin position="174"/>
        <end position="194"/>
    </location>
</feature>
<evidence type="ECO:0000256" key="7">
    <source>
        <dbReference type="ARBA" id="ARBA00023177"/>
    </source>
</evidence>
<comment type="similarity">
    <text evidence="2 8">Belongs to the ammonia transporter channel (TC 1.A.11.2) family.</text>
</comment>
<dbReference type="STRING" id="10228.B3SC46"/>